<feature type="coiled-coil region" evidence="3">
    <location>
        <begin position="41"/>
        <end position="68"/>
    </location>
</feature>
<dbReference type="InterPro" id="IPR014716">
    <property type="entry name" value="Fibrinogen_a/b/g_C_1"/>
</dbReference>
<dbReference type="AlphaFoldDB" id="A0AA38IUM0"/>
<feature type="signal peptide" evidence="4">
    <location>
        <begin position="1"/>
        <end position="18"/>
    </location>
</feature>
<dbReference type="FunFam" id="3.90.215.10:FF:000001">
    <property type="entry name" value="Tenascin isoform 1"/>
    <property type="match status" value="1"/>
</dbReference>
<keyword evidence="4" id="KW-0732">Signal</keyword>
<dbReference type="PANTHER" id="PTHR19143">
    <property type="entry name" value="FIBRINOGEN/TENASCIN/ANGIOPOEITIN"/>
    <property type="match status" value="1"/>
</dbReference>
<dbReference type="SMART" id="SM00186">
    <property type="entry name" value="FBG"/>
    <property type="match status" value="1"/>
</dbReference>
<protein>
    <recommendedName>
        <fullName evidence="5">Fibrinogen C-terminal domain-containing protein</fullName>
    </recommendedName>
</protein>
<evidence type="ECO:0000313" key="7">
    <source>
        <dbReference type="Proteomes" id="UP001168821"/>
    </source>
</evidence>
<evidence type="ECO:0000256" key="4">
    <source>
        <dbReference type="SAM" id="SignalP"/>
    </source>
</evidence>
<sequence length="307" mass="34648">MRLVLSFGLLVLTKFSHGDYNQEFVVVSTTPSTSNHVVPEIEKLQNYIRENNKRLEKLESRLEKIYNTLSKGSLATQPKSPKTFPSDCKDVQERGHKASNFYYVKPPLAPGSILVFCDMDTKDGGWISILYRFNGSQKFDLKWNDYKHGFGNIAGEFWLGLDNIHHLTGHEMNELLVELTDWESKKVYAHYDSFSVGGEDEGYLLKLVAGYSGDAGDSLSYHGGMKFSTVDKDQDIWSRGSCAAAKGAGWWYRDCSESLLTGKYLKKDDPAVNSAVGIYWFTFHGHGYSFKEAKMMVRPRTSTNGVP</sequence>
<dbReference type="InterPro" id="IPR050373">
    <property type="entry name" value="Fibrinogen_C-term_domain"/>
</dbReference>
<dbReference type="PANTHER" id="PTHR19143:SF458">
    <property type="entry name" value="FIBRINOGEN C-TERMINAL DOMAIN-CONTAINING PROTEIN-RELATED"/>
    <property type="match status" value="1"/>
</dbReference>
<dbReference type="InterPro" id="IPR036056">
    <property type="entry name" value="Fibrinogen-like_C"/>
</dbReference>
<dbReference type="CDD" id="cd00087">
    <property type="entry name" value="FReD"/>
    <property type="match status" value="1"/>
</dbReference>
<dbReference type="GO" id="GO:0005615">
    <property type="term" value="C:extracellular space"/>
    <property type="evidence" value="ECO:0007669"/>
    <property type="project" value="TreeGrafter"/>
</dbReference>
<dbReference type="Gene3D" id="3.90.215.10">
    <property type="entry name" value="Gamma Fibrinogen, chain A, domain 1"/>
    <property type="match status" value="1"/>
</dbReference>
<evidence type="ECO:0000256" key="3">
    <source>
        <dbReference type="SAM" id="Coils"/>
    </source>
</evidence>
<feature type="domain" description="Fibrinogen C-terminal" evidence="5">
    <location>
        <begin position="79"/>
        <end position="301"/>
    </location>
</feature>
<dbReference type="SUPFAM" id="SSF56496">
    <property type="entry name" value="Fibrinogen C-terminal domain-like"/>
    <property type="match status" value="1"/>
</dbReference>
<dbReference type="Proteomes" id="UP001168821">
    <property type="component" value="Unassembled WGS sequence"/>
</dbReference>
<name>A0AA38IUM0_9CUCU</name>
<dbReference type="GO" id="GO:0030246">
    <property type="term" value="F:carbohydrate binding"/>
    <property type="evidence" value="ECO:0007669"/>
    <property type="project" value="UniProtKB-ARBA"/>
</dbReference>
<dbReference type="InterPro" id="IPR002181">
    <property type="entry name" value="Fibrinogen_a/b/g_C_dom"/>
</dbReference>
<keyword evidence="3" id="KW-0175">Coiled coil</keyword>
<dbReference type="EMBL" id="JALNTZ010000002">
    <property type="protein sequence ID" value="KAJ3664123.1"/>
    <property type="molecule type" value="Genomic_DNA"/>
</dbReference>
<dbReference type="PROSITE" id="PS51406">
    <property type="entry name" value="FIBRINOGEN_C_2"/>
    <property type="match status" value="1"/>
</dbReference>
<evidence type="ECO:0000259" key="5">
    <source>
        <dbReference type="PROSITE" id="PS51406"/>
    </source>
</evidence>
<feature type="chain" id="PRO_5041349305" description="Fibrinogen C-terminal domain-containing protein" evidence="4">
    <location>
        <begin position="19"/>
        <end position="307"/>
    </location>
</feature>
<organism evidence="6 7">
    <name type="scientific">Zophobas morio</name>
    <dbReference type="NCBI Taxonomy" id="2755281"/>
    <lineage>
        <taxon>Eukaryota</taxon>
        <taxon>Metazoa</taxon>
        <taxon>Ecdysozoa</taxon>
        <taxon>Arthropoda</taxon>
        <taxon>Hexapoda</taxon>
        <taxon>Insecta</taxon>
        <taxon>Pterygota</taxon>
        <taxon>Neoptera</taxon>
        <taxon>Endopterygota</taxon>
        <taxon>Coleoptera</taxon>
        <taxon>Polyphaga</taxon>
        <taxon>Cucujiformia</taxon>
        <taxon>Tenebrionidae</taxon>
        <taxon>Zophobas</taxon>
    </lineage>
</organism>
<accession>A0AA38IUM0</accession>
<keyword evidence="1" id="KW-1015">Disulfide bond</keyword>
<gene>
    <name evidence="6" type="ORF">Zmor_008316</name>
</gene>
<evidence type="ECO:0000256" key="2">
    <source>
        <dbReference type="ARBA" id="ARBA00053344"/>
    </source>
</evidence>
<comment type="function">
    <text evidence="2">Lectin involved in innate immunity. Agglutinates all types of human erythrocytes, Gram-positive and Gram-negative bacteria. Has a stronger agglutinating activity towards Gram-negative bacteria than towards Gram-positive bacteria. Specifically recognizes acetyl group-containing substances on agglutinated cells. The hemagglutinating activity was inhibited by EDTA, acetyl group-containing mono- and disaccharides, N-acetyl derivatives of amino acids, other acetyl group-containing substances, propionamide and benzamide. Enhances the antimicrobial activity of big defensin against Gram-positive bacteria but not against Gram-negative bacteria.</text>
</comment>
<keyword evidence="7" id="KW-1185">Reference proteome</keyword>
<comment type="caution">
    <text evidence="6">The sequence shown here is derived from an EMBL/GenBank/DDBJ whole genome shotgun (WGS) entry which is preliminary data.</text>
</comment>
<evidence type="ECO:0000313" key="6">
    <source>
        <dbReference type="EMBL" id="KAJ3664123.1"/>
    </source>
</evidence>
<dbReference type="Pfam" id="PF00147">
    <property type="entry name" value="Fibrinogen_C"/>
    <property type="match status" value="1"/>
</dbReference>
<proteinExistence type="predicted"/>
<evidence type="ECO:0000256" key="1">
    <source>
        <dbReference type="ARBA" id="ARBA00023157"/>
    </source>
</evidence>
<reference evidence="6" key="1">
    <citation type="journal article" date="2023" name="G3 (Bethesda)">
        <title>Whole genome assemblies of Zophobas morio and Tenebrio molitor.</title>
        <authorList>
            <person name="Kaur S."/>
            <person name="Stinson S.A."/>
            <person name="diCenzo G.C."/>
        </authorList>
    </citation>
    <scope>NUCLEOTIDE SEQUENCE</scope>
    <source>
        <strain evidence="6">QUZm001</strain>
    </source>
</reference>